<keyword evidence="2" id="KW-1185">Reference proteome</keyword>
<evidence type="ECO:0000313" key="2">
    <source>
        <dbReference type="Proteomes" id="UP000187203"/>
    </source>
</evidence>
<reference evidence="2" key="1">
    <citation type="submission" date="2013-09" db="EMBL/GenBank/DDBJ databases">
        <title>Corchorus olitorius genome sequencing.</title>
        <authorList>
            <person name="Alam M."/>
            <person name="Haque M.S."/>
            <person name="Islam M.S."/>
            <person name="Emdad E.M."/>
            <person name="Islam M.M."/>
            <person name="Ahmed B."/>
            <person name="Halim A."/>
            <person name="Hossen Q.M.M."/>
            <person name="Hossain M.Z."/>
            <person name="Ahmed R."/>
            <person name="Khan M.M."/>
            <person name="Islam R."/>
            <person name="Rashid M.M."/>
            <person name="Khan S.A."/>
            <person name="Rahman M.S."/>
            <person name="Alam M."/>
            <person name="Yahiya A.S."/>
            <person name="Khan M.S."/>
            <person name="Azam M.S."/>
            <person name="Haque T."/>
            <person name="Lashkar M.Z.H."/>
            <person name="Akhand A.I."/>
            <person name="Morshed G."/>
            <person name="Roy S."/>
            <person name="Uddin K.S."/>
            <person name="Rabeya T."/>
            <person name="Hossain A.S."/>
            <person name="Chowdhury A."/>
            <person name="Snigdha A.R."/>
            <person name="Mortoza M.S."/>
            <person name="Matin S.A."/>
            <person name="Hoque S.M.E."/>
            <person name="Islam M.K."/>
            <person name="Roy D.K."/>
            <person name="Haider R."/>
            <person name="Moosa M.M."/>
            <person name="Elias S.M."/>
            <person name="Hasan A.M."/>
            <person name="Jahan S."/>
            <person name="Shafiuddin M."/>
            <person name="Mahmood N."/>
            <person name="Shommy N.S."/>
        </authorList>
    </citation>
    <scope>NUCLEOTIDE SEQUENCE [LARGE SCALE GENOMIC DNA]</scope>
    <source>
        <strain evidence="2">cv. O-4</strain>
    </source>
</reference>
<accession>A0A1R3GU67</accession>
<proteinExistence type="predicted"/>
<evidence type="ECO:0000313" key="1">
    <source>
        <dbReference type="EMBL" id="OMO61587.1"/>
    </source>
</evidence>
<dbReference type="EMBL" id="AWUE01021600">
    <property type="protein sequence ID" value="OMO61587.1"/>
    <property type="molecule type" value="Genomic_DNA"/>
</dbReference>
<comment type="caution">
    <text evidence="1">The sequence shown here is derived from an EMBL/GenBank/DDBJ whole genome shotgun (WGS) entry which is preliminary data.</text>
</comment>
<organism evidence="1 2">
    <name type="scientific">Corchorus olitorius</name>
    <dbReference type="NCBI Taxonomy" id="93759"/>
    <lineage>
        <taxon>Eukaryota</taxon>
        <taxon>Viridiplantae</taxon>
        <taxon>Streptophyta</taxon>
        <taxon>Embryophyta</taxon>
        <taxon>Tracheophyta</taxon>
        <taxon>Spermatophyta</taxon>
        <taxon>Magnoliopsida</taxon>
        <taxon>eudicotyledons</taxon>
        <taxon>Gunneridae</taxon>
        <taxon>Pentapetalae</taxon>
        <taxon>rosids</taxon>
        <taxon>malvids</taxon>
        <taxon>Malvales</taxon>
        <taxon>Malvaceae</taxon>
        <taxon>Grewioideae</taxon>
        <taxon>Apeibeae</taxon>
        <taxon>Corchorus</taxon>
    </lineage>
</organism>
<sequence length="71" mass="7862">MGDGRYTDSNLISTAPRPLEKHHLATITTIRTAACHRATTGNHLFQPQVLQTNWFSTTRTESGLSSHQDSP</sequence>
<name>A0A1R3GU67_9ROSI</name>
<dbReference type="AlphaFoldDB" id="A0A1R3GU67"/>
<dbReference type="Proteomes" id="UP000187203">
    <property type="component" value="Unassembled WGS sequence"/>
</dbReference>
<gene>
    <name evidence="1" type="ORF">COLO4_33393</name>
</gene>
<protein>
    <submittedName>
        <fullName evidence="1">Uncharacterized protein</fullName>
    </submittedName>
</protein>